<dbReference type="InterPro" id="IPR008893">
    <property type="entry name" value="WGR_domain"/>
</dbReference>
<dbReference type="GO" id="GO:0003677">
    <property type="term" value="F:DNA binding"/>
    <property type="evidence" value="ECO:0007669"/>
    <property type="project" value="UniProtKB-KW"/>
</dbReference>
<evidence type="ECO:0000259" key="1">
    <source>
        <dbReference type="PROSITE" id="PS51977"/>
    </source>
</evidence>
<name>A0A7W6NMR1_9HYPH</name>
<dbReference type="CDD" id="cd07996">
    <property type="entry name" value="WGR_MMR_like"/>
    <property type="match status" value="1"/>
</dbReference>
<feature type="domain" description="WGR" evidence="1">
    <location>
        <begin position="1"/>
        <end position="80"/>
    </location>
</feature>
<evidence type="ECO:0000313" key="2">
    <source>
        <dbReference type="EMBL" id="MBB4066622.1"/>
    </source>
</evidence>
<dbReference type="InterPro" id="IPR036930">
    <property type="entry name" value="WGR_dom_sf"/>
</dbReference>
<dbReference type="InterPro" id="IPR049809">
    <property type="entry name" value="YehF/YfeS-like_WGR"/>
</dbReference>
<dbReference type="PROSITE" id="PS51977">
    <property type="entry name" value="WGR"/>
    <property type="match status" value="1"/>
</dbReference>
<dbReference type="SUPFAM" id="SSF142921">
    <property type="entry name" value="WGR domain-like"/>
    <property type="match status" value="1"/>
</dbReference>
<organism evidence="2 3">
    <name type="scientific">Gellertiella hungarica</name>
    <dbReference type="NCBI Taxonomy" id="1572859"/>
    <lineage>
        <taxon>Bacteria</taxon>
        <taxon>Pseudomonadati</taxon>
        <taxon>Pseudomonadota</taxon>
        <taxon>Alphaproteobacteria</taxon>
        <taxon>Hyphomicrobiales</taxon>
        <taxon>Rhizobiaceae</taxon>
        <taxon>Gellertiella</taxon>
    </lineage>
</organism>
<dbReference type="AlphaFoldDB" id="A0A7W6NMR1"/>
<protein>
    <submittedName>
        <fullName evidence="2">Putative DNA-binding WGR domain protein</fullName>
    </submittedName>
</protein>
<sequence length="80" mass="9607">MKNRFQLHLQRIDPRRNMQRFYALSIEKTLLGEVALIRRWGRIGTFGRQRVELFGNEGEALRALLLHARLKRLRHYRPAP</sequence>
<dbReference type="RefSeq" id="WP_183367877.1">
    <property type="nucleotide sequence ID" value="NZ_JACIEZ010000010.1"/>
</dbReference>
<keyword evidence="2" id="KW-0238">DNA-binding</keyword>
<dbReference type="Proteomes" id="UP000528286">
    <property type="component" value="Unassembled WGS sequence"/>
</dbReference>
<dbReference type="SMART" id="SM00773">
    <property type="entry name" value="WGR"/>
    <property type="match status" value="1"/>
</dbReference>
<comment type="caution">
    <text evidence="2">The sequence shown here is derived from an EMBL/GenBank/DDBJ whole genome shotgun (WGS) entry which is preliminary data.</text>
</comment>
<accession>A0A7W6NMR1</accession>
<gene>
    <name evidence="2" type="ORF">GGR23_003839</name>
</gene>
<reference evidence="2 3" key="1">
    <citation type="submission" date="2020-08" db="EMBL/GenBank/DDBJ databases">
        <title>Genomic Encyclopedia of Type Strains, Phase IV (KMG-IV): sequencing the most valuable type-strain genomes for metagenomic binning, comparative biology and taxonomic classification.</title>
        <authorList>
            <person name="Goeker M."/>
        </authorList>
    </citation>
    <scope>NUCLEOTIDE SEQUENCE [LARGE SCALE GENOMIC DNA]</scope>
    <source>
        <strain evidence="2 3">DSM 29853</strain>
    </source>
</reference>
<evidence type="ECO:0000313" key="3">
    <source>
        <dbReference type="Proteomes" id="UP000528286"/>
    </source>
</evidence>
<dbReference type="Pfam" id="PF05406">
    <property type="entry name" value="WGR"/>
    <property type="match status" value="1"/>
</dbReference>
<dbReference type="EMBL" id="JACIEZ010000010">
    <property type="protein sequence ID" value="MBB4066622.1"/>
    <property type="molecule type" value="Genomic_DNA"/>
</dbReference>
<keyword evidence="3" id="KW-1185">Reference proteome</keyword>
<dbReference type="Gene3D" id="2.20.140.10">
    <property type="entry name" value="WGR domain"/>
    <property type="match status" value="1"/>
</dbReference>
<proteinExistence type="predicted"/>